<evidence type="ECO:0000313" key="2">
    <source>
        <dbReference type="EMBL" id="KAH7142945.1"/>
    </source>
</evidence>
<reference evidence="2" key="1">
    <citation type="journal article" date="2021" name="Nat. Commun.">
        <title>Genetic determinants of endophytism in the Arabidopsis root mycobiome.</title>
        <authorList>
            <person name="Mesny F."/>
            <person name="Miyauchi S."/>
            <person name="Thiergart T."/>
            <person name="Pickel B."/>
            <person name="Atanasova L."/>
            <person name="Karlsson M."/>
            <person name="Huettel B."/>
            <person name="Barry K.W."/>
            <person name="Haridas S."/>
            <person name="Chen C."/>
            <person name="Bauer D."/>
            <person name="Andreopoulos W."/>
            <person name="Pangilinan J."/>
            <person name="LaButti K."/>
            <person name="Riley R."/>
            <person name="Lipzen A."/>
            <person name="Clum A."/>
            <person name="Drula E."/>
            <person name="Henrissat B."/>
            <person name="Kohler A."/>
            <person name="Grigoriev I.V."/>
            <person name="Martin F.M."/>
            <person name="Hacquard S."/>
        </authorList>
    </citation>
    <scope>NUCLEOTIDE SEQUENCE</scope>
    <source>
        <strain evidence="2">MPI-CAGE-AT-0021</strain>
    </source>
</reference>
<name>A0A9P9J479_9HYPO</name>
<gene>
    <name evidence="2" type="ORF">B0J13DRAFT_636769</name>
</gene>
<dbReference type="EMBL" id="JAGMUU010000011">
    <property type="protein sequence ID" value="KAH7142945.1"/>
    <property type="molecule type" value="Genomic_DNA"/>
</dbReference>
<protein>
    <submittedName>
        <fullName evidence="2">Uncharacterized protein</fullName>
    </submittedName>
</protein>
<dbReference type="Proteomes" id="UP000717696">
    <property type="component" value="Unassembled WGS sequence"/>
</dbReference>
<evidence type="ECO:0000256" key="1">
    <source>
        <dbReference type="SAM" id="MobiDB-lite"/>
    </source>
</evidence>
<evidence type="ECO:0000313" key="3">
    <source>
        <dbReference type="Proteomes" id="UP000717696"/>
    </source>
</evidence>
<feature type="compositionally biased region" description="Acidic residues" evidence="1">
    <location>
        <begin position="103"/>
        <end position="119"/>
    </location>
</feature>
<sequence>MATIARTPYTSRCWLNIYSRDVFWPHAFRAVSCLKRYISVWKRFICFVFRVLRFKERQRRELYNLKLGLDEEKMIHYIVSLVTQLQSSEQGCFCVRPIEDDESSYASSDESDEESDSEEDTHTGEEDNPMQDESEFVLPSGLWLELSEALFQLSMIFWTHRDPVGDMSSSVIIHYTAVMGIQRRSMSYHSAHNSTPGLAALM</sequence>
<proteinExistence type="predicted"/>
<accession>A0A9P9J479</accession>
<comment type="caution">
    <text evidence="2">The sequence shown here is derived from an EMBL/GenBank/DDBJ whole genome shotgun (WGS) entry which is preliminary data.</text>
</comment>
<keyword evidence="3" id="KW-1185">Reference proteome</keyword>
<dbReference type="OrthoDB" id="5082897at2759"/>
<organism evidence="2 3">
    <name type="scientific">Dactylonectria estremocensis</name>
    <dbReference type="NCBI Taxonomy" id="1079267"/>
    <lineage>
        <taxon>Eukaryota</taxon>
        <taxon>Fungi</taxon>
        <taxon>Dikarya</taxon>
        <taxon>Ascomycota</taxon>
        <taxon>Pezizomycotina</taxon>
        <taxon>Sordariomycetes</taxon>
        <taxon>Hypocreomycetidae</taxon>
        <taxon>Hypocreales</taxon>
        <taxon>Nectriaceae</taxon>
        <taxon>Dactylonectria</taxon>
    </lineage>
</organism>
<dbReference type="AlphaFoldDB" id="A0A9P9J479"/>
<feature type="region of interest" description="Disordered" evidence="1">
    <location>
        <begin position="103"/>
        <end position="132"/>
    </location>
</feature>